<dbReference type="InParanoid" id="A0A1U8AJP5"/>
<proteinExistence type="predicted"/>
<protein>
    <submittedName>
        <fullName evidence="3">Uncharacterized protein LOC104605010 isoform X1</fullName>
    </submittedName>
</protein>
<dbReference type="RefSeq" id="XP_010267903.1">
    <property type="nucleotide sequence ID" value="XM_010269601.1"/>
</dbReference>
<dbReference type="eggNOG" id="ENOG502RXFQ">
    <property type="taxonomic scope" value="Eukaryota"/>
</dbReference>
<organism evidence="2 3">
    <name type="scientific">Nelumbo nucifera</name>
    <name type="common">Sacred lotus</name>
    <dbReference type="NCBI Taxonomy" id="4432"/>
    <lineage>
        <taxon>Eukaryota</taxon>
        <taxon>Viridiplantae</taxon>
        <taxon>Streptophyta</taxon>
        <taxon>Embryophyta</taxon>
        <taxon>Tracheophyta</taxon>
        <taxon>Spermatophyta</taxon>
        <taxon>Magnoliopsida</taxon>
        <taxon>Proteales</taxon>
        <taxon>Nelumbonaceae</taxon>
        <taxon>Nelumbo</taxon>
    </lineage>
</organism>
<evidence type="ECO:0000313" key="2">
    <source>
        <dbReference type="Proteomes" id="UP000189703"/>
    </source>
</evidence>
<sequence>MAVCPCEEGQDVYSISVVSDKGNANPQCPLDLLSFTEVPFLEEGQTLLVRQWDCKNCISLQTESTDRCSLFSVDIDIEKDNLEITKTEDNFVGCSVKSKNVLTYLQRLFERKIGIAIGGKIIQLLMNNNLMSLRFTSKDKPTTERTQDTSNNRWRRYKRAASFDSRKLVLLFSILSSMGTMMLIYLTLRVKQVNDGIVHV</sequence>
<dbReference type="GeneID" id="104605010"/>
<dbReference type="AlphaFoldDB" id="A0A1U8AJP5"/>
<dbReference type="PANTHER" id="PTHR34064:SF5">
    <property type="entry name" value="PROTEIN, PUTATIVE-RELATED"/>
    <property type="match status" value="1"/>
</dbReference>
<keyword evidence="2" id="KW-1185">Reference proteome</keyword>
<dbReference type="KEGG" id="nnu:104605010"/>
<keyword evidence="1" id="KW-0472">Membrane</keyword>
<evidence type="ECO:0000256" key="1">
    <source>
        <dbReference type="SAM" id="Phobius"/>
    </source>
</evidence>
<dbReference type="PANTHER" id="PTHR34064">
    <property type="entry name" value="OS04G0672300 PROTEIN"/>
    <property type="match status" value="1"/>
</dbReference>
<dbReference type="FunCoup" id="A0A1U8AJP5">
    <property type="interactions" value="718"/>
</dbReference>
<dbReference type="OMA" id="SVICHKP"/>
<dbReference type="OrthoDB" id="1911818at2759"/>
<name>A0A1U8AJP5_NELNU</name>
<accession>A0A1U8AJP5</accession>
<keyword evidence="1" id="KW-0812">Transmembrane</keyword>
<feature type="transmembrane region" description="Helical" evidence="1">
    <location>
        <begin position="168"/>
        <end position="188"/>
    </location>
</feature>
<keyword evidence="1" id="KW-1133">Transmembrane helix</keyword>
<reference evidence="3" key="1">
    <citation type="submission" date="2025-08" db="UniProtKB">
        <authorList>
            <consortium name="RefSeq"/>
        </authorList>
    </citation>
    <scope>IDENTIFICATION</scope>
</reference>
<evidence type="ECO:0000313" key="3">
    <source>
        <dbReference type="RefSeq" id="XP_010267903.1"/>
    </source>
</evidence>
<dbReference type="Proteomes" id="UP000189703">
    <property type="component" value="Unplaced"/>
</dbReference>
<gene>
    <name evidence="3" type="primary">LOC104605010</name>
</gene>